<comment type="similarity">
    <text evidence="1">Belongs to the asaB hydroxylase/desaturase family.</text>
</comment>
<comment type="caution">
    <text evidence="2">The sequence shown here is derived from an EMBL/GenBank/DDBJ whole genome shotgun (WGS) entry which is preliminary data.</text>
</comment>
<evidence type="ECO:0000313" key="2">
    <source>
        <dbReference type="EMBL" id="GIZ42968.1"/>
    </source>
</evidence>
<evidence type="ECO:0000256" key="1">
    <source>
        <dbReference type="ARBA" id="ARBA00023604"/>
    </source>
</evidence>
<proteinExistence type="inferred from homology"/>
<reference evidence="2 3" key="1">
    <citation type="submission" date="2021-01" db="EMBL/GenBank/DDBJ databases">
        <title>Cercospora kikuchii MAFF 305040 whole genome shotgun sequence.</title>
        <authorList>
            <person name="Kashiwa T."/>
            <person name="Suzuki T."/>
        </authorList>
    </citation>
    <scope>NUCLEOTIDE SEQUENCE [LARGE SCALE GENOMIC DNA]</scope>
    <source>
        <strain evidence="2 3">MAFF 305040</strain>
    </source>
</reference>
<dbReference type="PANTHER" id="PTHR34598">
    <property type="entry name" value="BLL6449 PROTEIN"/>
    <property type="match status" value="1"/>
</dbReference>
<organism evidence="2 3">
    <name type="scientific">Cercospora kikuchii</name>
    <dbReference type="NCBI Taxonomy" id="84275"/>
    <lineage>
        <taxon>Eukaryota</taxon>
        <taxon>Fungi</taxon>
        <taxon>Dikarya</taxon>
        <taxon>Ascomycota</taxon>
        <taxon>Pezizomycotina</taxon>
        <taxon>Dothideomycetes</taxon>
        <taxon>Dothideomycetidae</taxon>
        <taxon>Mycosphaerellales</taxon>
        <taxon>Mycosphaerellaceae</taxon>
        <taxon>Cercospora</taxon>
    </lineage>
</organism>
<sequence>MSTQTQTQQKFAVSEDIPVPRGEVQSKLVFYAPPEDGSVPFNYIEKPPEGLPQRNYGQDEQSITIQDIRGREHEFDMNKGGFGVLQNISSEMQNSDFSNDDKIQQTYYPEIEKLILEKVPGAKRVFIFDHTVRRSDPNAHRAPVNRAHIDQTTKSANMRVDYHMGDEAEELKNGRVRLINVWRPLNGPVVASPLAYADSRSVPDEDIVPVEHRYPHRTGETAGVKFTPKGQWYYWSGMGNDERILLQCYDSQDGARTPHSAFVDPRTKKEWPGRESIEVRTLVFG</sequence>
<dbReference type="OrthoDB" id="412788at2759"/>
<dbReference type="InterPro" id="IPR044053">
    <property type="entry name" value="AsaB-like"/>
</dbReference>
<dbReference type="NCBIfam" id="NF041278">
    <property type="entry name" value="CmcJ_NvfI_EfuI"/>
    <property type="match status" value="1"/>
</dbReference>
<name>A0A9P3CHQ5_9PEZI</name>
<dbReference type="Proteomes" id="UP000825890">
    <property type="component" value="Unassembled WGS sequence"/>
</dbReference>
<protein>
    <recommendedName>
        <fullName evidence="4">Methyltransferase</fullName>
    </recommendedName>
</protein>
<dbReference type="PANTHER" id="PTHR34598:SF1">
    <property type="entry name" value="PUTATIVE (AFU_ORTHOLOGUE AFUA_3G13140)-RELATED"/>
    <property type="match status" value="1"/>
</dbReference>
<gene>
    <name evidence="2" type="ORF">CKM354_000621500</name>
</gene>
<evidence type="ECO:0000313" key="3">
    <source>
        <dbReference type="Proteomes" id="UP000825890"/>
    </source>
</evidence>
<dbReference type="RefSeq" id="XP_044657455.1">
    <property type="nucleotide sequence ID" value="XM_044801520.1"/>
</dbReference>
<accession>A0A9P3CHQ5</accession>
<dbReference type="EMBL" id="BOLY01000003">
    <property type="protein sequence ID" value="GIZ42968.1"/>
    <property type="molecule type" value="Genomic_DNA"/>
</dbReference>
<evidence type="ECO:0008006" key="4">
    <source>
        <dbReference type="Google" id="ProtNLM"/>
    </source>
</evidence>
<dbReference type="GO" id="GO:0016491">
    <property type="term" value="F:oxidoreductase activity"/>
    <property type="evidence" value="ECO:0007669"/>
    <property type="project" value="InterPro"/>
</dbReference>
<dbReference type="AlphaFoldDB" id="A0A9P3CHQ5"/>
<keyword evidence="3" id="KW-1185">Reference proteome</keyword>
<dbReference type="GeneID" id="68291790"/>